<organism evidence="1 2">
    <name type="scientific">Trichostrongylus colubriformis</name>
    <name type="common">Black scour worm</name>
    <dbReference type="NCBI Taxonomy" id="6319"/>
    <lineage>
        <taxon>Eukaryota</taxon>
        <taxon>Metazoa</taxon>
        <taxon>Ecdysozoa</taxon>
        <taxon>Nematoda</taxon>
        <taxon>Chromadorea</taxon>
        <taxon>Rhabditida</taxon>
        <taxon>Rhabditina</taxon>
        <taxon>Rhabditomorpha</taxon>
        <taxon>Strongyloidea</taxon>
        <taxon>Trichostrongylidae</taxon>
        <taxon>Trichostrongylus</taxon>
    </lineage>
</organism>
<protein>
    <submittedName>
        <fullName evidence="1">Uncharacterized protein</fullName>
    </submittedName>
</protein>
<feature type="non-terminal residue" evidence="1">
    <location>
        <position position="1"/>
    </location>
</feature>
<keyword evidence="2" id="KW-1185">Reference proteome</keyword>
<feature type="non-terminal residue" evidence="1">
    <location>
        <position position="99"/>
    </location>
</feature>
<accession>A0AAN8F1T7</accession>
<evidence type="ECO:0000313" key="2">
    <source>
        <dbReference type="Proteomes" id="UP001331761"/>
    </source>
</evidence>
<dbReference type="Proteomes" id="UP001331761">
    <property type="component" value="Unassembled WGS sequence"/>
</dbReference>
<proteinExistence type="predicted"/>
<comment type="caution">
    <text evidence="1">The sequence shown here is derived from an EMBL/GenBank/DDBJ whole genome shotgun (WGS) entry which is preliminary data.</text>
</comment>
<name>A0AAN8F1T7_TRICO</name>
<reference evidence="1 2" key="1">
    <citation type="submission" date="2019-10" db="EMBL/GenBank/DDBJ databases">
        <title>Assembly and Annotation for the nematode Trichostrongylus colubriformis.</title>
        <authorList>
            <person name="Martin J."/>
        </authorList>
    </citation>
    <scope>NUCLEOTIDE SEQUENCE [LARGE SCALE GENOMIC DNA]</scope>
    <source>
        <strain evidence="1">G859</strain>
        <tissue evidence="1">Whole worm</tissue>
    </source>
</reference>
<evidence type="ECO:0000313" key="1">
    <source>
        <dbReference type="EMBL" id="KAK5969110.1"/>
    </source>
</evidence>
<sequence length="99" mass="10919">VCDAEPSAVRDHPHVTSDLCKVLDDEWSWESDVIGKSGHSSDNLHFNAPIFRGVRGSNDTWASRSTRTTQAVRTIDPYGRSWSASVVEIVAGHHFLTKG</sequence>
<gene>
    <name evidence="1" type="ORF">GCK32_018676</name>
</gene>
<dbReference type="EMBL" id="WIXE01020592">
    <property type="protein sequence ID" value="KAK5969110.1"/>
    <property type="molecule type" value="Genomic_DNA"/>
</dbReference>
<dbReference type="AlphaFoldDB" id="A0AAN8F1T7"/>